<evidence type="ECO:0008006" key="3">
    <source>
        <dbReference type="Google" id="ProtNLM"/>
    </source>
</evidence>
<reference evidence="1" key="1">
    <citation type="submission" date="2022-04" db="EMBL/GenBank/DDBJ databases">
        <authorList>
            <person name="Ren T."/>
        </authorList>
    </citation>
    <scope>NUCLEOTIDE SEQUENCE</scope>
    <source>
        <strain evidence="1">F63249</strain>
    </source>
</reference>
<comment type="caution">
    <text evidence="1">The sequence shown here is derived from an EMBL/GenBank/DDBJ whole genome shotgun (WGS) entry which is preliminary data.</text>
</comment>
<accession>A0ABT0HD45</accession>
<dbReference type="EMBL" id="JALPQF010000030">
    <property type="protein sequence ID" value="MCK8482281.1"/>
    <property type="molecule type" value="Genomic_DNA"/>
</dbReference>
<gene>
    <name evidence="1" type="ORF">MUY34_16775</name>
</gene>
<name>A0ABT0HD45_9FLAO</name>
<organism evidence="1 2">
    <name type="scientific">Psychroserpens algicola</name>
    <dbReference type="NCBI Taxonomy" id="1719034"/>
    <lineage>
        <taxon>Bacteria</taxon>
        <taxon>Pseudomonadati</taxon>
        <taxon>Bacteroidota</taxon>
        <taxon>Flavobacteriia</taxon>
        <taxon>Flavobacteriales</taxon>
        <taxon>Flavobacteriaceae</taxon>
        <taxon>Psychroserpens</taxon>
    </lineage>
</organism>
<protein>
    <recommendedName>
        <fullName evidence="3">Lipoprotein</fullName>
    </recommendedName>
</protein>
<evidence type="ECO:0000313" key="1">
    <source>
        <dbReference type="EMBL" id="MCK8482281.1"/>
    </source>
</evidence>
<dbReference type="Proteomes" id="UP001203687">
    <property type="component" value="Unassembled WGS sequence"/>
</dbReference>
<proteinExistence type="predicted"/>
<keyword evidence="2" id="KW-1185">Reference proteome</keyword>
<sequence length="151" mass="17663">MKKSLLLTLIAFLILCCNDKKKTESLTFEQAELELADYSEEDQEKEYEFLKANIFNGLKNLNDGFDSESIYYFSESDFEIVLNRIEKNGIAIYGIEPWFNGHYYGVKVAEEYNSLATNPNWYRKAFSEFKKSEKELMYAATYGVPKELFTE</sequence>
<dbReference type="RefSeq" id="WP_235989384.1">
    <property type="nucleotide sequence ID" value="NZ_JACNMJ010000010.1"/>
</dbReference>
<evidence type="ECO:0000313" key="2">
    <source>
        <dbReference type="Proteomes" id="UP001203687"/>
    </source>
</evidence>